<dbReference type="AlphaFoldDB" id="A0A0K2V1F1"/>
<sequence length="35" mass="4201">MKTINNNKKTSLCLKKWTNYVYIDRAILILFQNVI</sequence>
<proteinExistence type="predicted"/>
<protein>
    <submittedName>
        <fullName evidence="1">Uncharacterized protein</fullName>
    </submittedName>
</protein>
<evidence type="ECO:0000313" key="1">
    <source>
        <dbReference type="EMBL" id="CDW44145.1"/>
    </source>
</evidence>
<accession>A0A0K2V1F1</accession>
<dbReference type="EMBL" id="HACA01026784">
    <property type="protein sequence ID" value="CDW44145.1"/>
    <property type="molecule type" value="Transcribed_RNA"/>
</dbReference>
<reference evidence="1" key="1">
    <citation type="submission" date="2014-05" db="EMBL/GenBank/DDBJ databases">
        <authorList>
            <person name="Chronopoulou M."/>
        </authorList>
    </citation>
    <scope>NUCLEOTIDE SEQUENCE</scope>
    <source>
        <tissue evidence="1">Whole organism</tissue>
    </source>
</reference>
<name>A0A0K2V1F1_LEPSM</name>
<organism evidence="1">
    <name type="scientific">Lepeophtheirus salmonis</name>
    <name type="common">Salmon louse</name>
    <name type="synonym">Caligus salmonis</name>
    <dbReference type="NCBI Taxonomy" id="72036"/>
    <lineage>
        <taxon>Eukaryota</taxon>
        <taxon>Metazoa</taxon>
        <taxon>Ecdysozoa</taxon>
        <taxon>Arthropoda</taxon>
        <taxon>Crustacea</taxon>
        <taxon>Multicrustacea</taxon>
        <taxon>Hexanauplia</taxon>
        <taxon>Copepoda</taxon>
        <taxon>Siphonostomatoida</taxon>
        <taxon>Caligidae</taxon>
        <taxon>Lepeophtheirus</taxon>
    </lineage>
</organism>